<comment type="caution">
    <text evidence="2">The sequence shown here is derived from an EMBL/GenBank/DDBJ whole genome shotgun (WGS) entry which is preliminary data.</text>
</comment>
<evidence type="ECO:0000256" key="1">
    <source>
        <dbReference type="SAM" id="MobiDB-lite"/>
    </source>
</evidence>
<feature type="region of interest" description="Disordered" evidence="1">
    <location>
        <begin position="209"/>
        <end position="231"/>
    </location>
</feature>
<protein>
    <submittedName>
        <fullName evidence="2">Uncharacterized protein</fullName>
    </submittedName>
</protein>
<dbReference type="Proteomes" id="UP001176961">
    <property type="component" value="Unassembled WGS sequence"/>
</dbReference>
<name>A0AA36GRC8_CYLNA</name>
<reference evidence="2" key="1">
    <citation type="submission" date="2023-07" db="EMBL/GenBank/DDBJ databases">
        <authorList>
            <consortium name="CYATHOMIX"/>
        </authorList>
    </citation>
    <scope>NUCLEOTIDE SEQUENCE</scope>
    <source>
        <strain evidence="2">N/A</strain>
    </source>
</reference>
<dbReference type="EMBL" id="CATQJL010000223">
    <property type="protein sequence ID" value="CAJ0596848.1"/>
    <property type="molecule type" value="Genomic_DNA"/>
</dbReference>
<evidence type="ECO:0000313" key="2">
    <source>
        <dbReference type="EMBL" id="CAJ0596848.1"/>
    </source>
</evidence>
<sequence length="231" mass="26494">MILSDILLLQADLTRVQLSQTKRTMDITTTAFPESTHLKVVSSNCCKCWVVKESAPFMELILNNAASDWIPRPRDSTYQQITSLYRAVLQLMTDPPRKIQDYALRLNGKSGRDEQLQSLPHAIEQALIDFGEDAMGLGHDELRKGNSTDLVRSKFYQGLGNSNAERNEALEQMTREREKWRPCLYRSLQKALRDVRAYTYDEVHGKWKPSSRQKRVLQSMENATSQTDLAD</sequence>
<dbReference type="AlphaFoldDB" id="A0AA36GRC8"/>
<feature type="compositionally biased region" description="Polar residues" evidence="1">
    <location>
        <begin position="219"/>
        <end position="231"/>
    </location>
</feature>
<organism evidence="2 3">
    <name type="scientific">Cylicocyclus nassatus</name>
    <name type="common">Nematode worm</name>
    <dbReference type="NCBI Taxonomy" id="53992"/>
    <lineage>
        <taxon>Eukaryota</taxon>
        <taxon>Metazoa</taxon>
        <taxon>Ecdysozoa</taxon>
        <taxon>Nematoda</taxon>
        <taxon>Chromadorea</taxon>
        <taxon>Rhabditida</taxon>
        <taxon>Rhabditina</taxon>
        <taxon>Rhabditomorpha</taxon>
        <taxon>Strongyloidea</taxon>
        <taxon>Strongylidae</taxon>
        <taxon>Cylicocyclus</taxon>
    </lineage>
</organism>
<evidence type="ECO:0000313" key="3">
    <source>
        <dbReference type="Proteomes" id="UP001176961"/>
    </source>
</evidence>
<keyword evidence="3" id="KW-1185">Reference proteome</keyword>
<gene>
    <name evidence="2" type="ORF">CYNAS_LOCUS8831</name>
</gene>
<proteinExistence type="predicted"/>
<accession>A0AA36GRC8</accession>